<evidence type="ECO:0000313" key="2">
    <source>
        <dbReference type="EMBL" id="VYT20750.1"/>
    </source>
</evidence>
<dbReference type="PANTHER" id="PTHR43792">
    <property type="entry name" value="GNAT FAMILY, PUTATIVE (AFU_ORTHOLOGUE AFUA_3G00765)-RELATED-RELATED"/>
    <property type="match status" value="1"/>
</dbReference>
<name>A0A6N2USU7_9FIRM</name>
<dbReference type="InterPro" id="IPR051531">
    <property type="entry name" value="N-acetyltransferase"/>
</dbReference>
<dbReference type="Pfam" id="PF13302">
    <property type="entry name" value="Acetyltransf_3"/>
    <property type="match status" value="1"/>
</dbReference>
<dbReference type="InterPro" id="IPR000182">
    <property type="entry name" value="GNAT_dom"/>
</dbReference>
<dbReference type="InterPro" id="IPR016181">
    <property type="entry name" value="Acyl_CoA_acyltransferase"/>
</dbReference>
<evidence type="ECO:0000259" key="1">
    <source>
        <dbReference type="PROSITE" id="PS51186"/>
    </source>
</evidence>
<gene>
    <name evidence="2" type="ORF">AULFYP135_02041</name>
</gene>
<dbReference type="SUPFAM" id="SSF55729">
    <property type="entry name" value="Acyl-CoA N-acyltransferases (Nat)"/>
    <property type="match status" value="1"/>
</dbReference>
<organism evidence="2">
    <name type="scientific">uncultured Anaerotruncus sp</name>
    <dbReference type="NCBI Taxonomy" id="905011"/>
    <lineage>
        <taxon>Bacteria</taxon>
        <taxon>Bacillati</taxon>
        <taxon>Bacillota</taxon>
        <taxon>Clostridia</taxon>
        <taxon>Eubacteriales</taxon>
        <taxon>Oscillospiraceae</taxon>
        <taxon>Anaerotruncus</taxon>
        <taxon>environmental samples</taxon>
    </lineage>
</organism>
<sequence>MCDTILETPRLLLRRWRPEDLAPFARMNADPVVMEYFVSPYTEERTQEFYQKIQKEFAEYGYGLYAAQEKASNLFMGFIGFHWARLDADFCPCVEIGWRLDHPFWGKGYATEGAKACLDYGFRELALPKVCSYTTHRNLRSQRVMEKIGLKRGTEFLDTSIPAGHPHNPLIYYHLSREEYLSR</sequence>
<dbReference type="PROSITE" id="PS51186">
    <property type="entry name" value="GNAT"/>
    <property type="match status" value="1"/>
</dbReference>
<dbReference type="PANTHER" id="PTHR43792:SF1">
    <property type="entry name" value="N-ACETYLTRANSFERASE DOMAIN-CONTAINING PROTEIN"/>
    <property type="match status" value="1"/>
</dbReference>
<protein>
    <recommendedName>
        <fullName evidence="1">N-acetyltransferase domain-containing protein</fullName>
    </recommendedName>
</protein>
<feature type="domain" description="N-acetyltransferase" evidence="1">
    <location>
        <begin position="11"/>
        <end position="178"/>
    </location>
</feature>
<dbReference type="AlphaFoldDB" id="A0A6N2USU7"/>
<accession>A0A6N2USU7</accession>
<proteinExistence type="predicted"/>
<dbReference type="GO" id="GO:0016747">
    <property type="term" value="F:acyltransferase activity, transferring groups other than amino-acyl groups"/>
    <property type="evidence" value="ECO:0007669"/>
    <property type="project" value="InterPro"/>
</dbReference>
<dbReference type="EMBL" id="CACRSL010000004">
    <property type="protein sequence ID" value="VYT20750.1"/>
    <property type="molecule type" value="Genomic_DNA"/>
</dbReference>
<reference evidence="2" key="1">
    <citation type="submission" date="2019-11" db="EMBL/GenBank/DDBJ databases">
        <authorList>
            <person name="Feng L."/>
        </authorList>
    </citation>
    <scope>NUCLEOTIDE SEQUENCE</scope>
    <source>
        <strain evidence="2">AundefinedLFYP135</strain>
    </source>
</reference>
<dbReference type="Gene3D" id="3.40.630.30">
    <property type="match status" value="1"/>
</dbReference>